<keyword evidence="3" id="KW-0812">Transmembrane</keyword>
<dbReference type="InterPro" id="IPR022263">
    <property type="entry name" value="KxYKxGKxW"/>
</dbReference>
<feature type="region of interest" description="Disordered" evidence="2">
    <location>
        <begin position="74"/>
        <end position="115"/>
    </location>
</feature>
<feature type="compositionally biased region" description="Low complexity" evidence="2">
    <location>
        <begin position="181"/>
        <end position="206"/>
    </location>
</feature>
<keyword evidence="3" id="KW-0472">Membrane</keyword>
<dbReference type="NCBIfam" id="TIGR03715">
    <property type="entry name" value="KxYKxGKxW"/>
    <property type="match status" value="1"/>
</dbReference>
<evidence type="ECO:0000313" key="6">
    <source>
        <dbReference type="Proteomes" id="UP001267003"/>
    </source>
</evidence>
<evidence type="ECO:0000256" key="1">
    <source>
        <dbReference type="ARBA" id="ARBA00022729"/>
    </source>
</evidence>
<dbReference type="Pfam" id="PF07523">
    <property type="entry name" value="Big_3"/>
    <property type="match status" value="1"/>
</dbReference>
<dbReference type="InterPro" id="IPR011889">
    <property type="entry name" value="Liste_lipo_26"/>
</dbReference>
<dbReference type="NCBIfam" id="TIGR02167">
    <property type="entry name" value="Liste_lipo_26"/>
    <property type="match status" value="3"/>
</dbReference>
<feature type="region of interest" description="Disordered" evidence="2">
    <location>
        <begin position="127"/>
        <end position="222"/>
    </location>
</feature>
<feature type="region of interest" description="Disordered" evidence="2">
    <location>
        <begin position="1382"/>
        <end position="1566"/>
    </location>
</feature>
<gene>
    <name evidence="5" type="ORF">RI536_11110</name>
</gene>
<evidence type="ECO:0000256" key="2">
    <source>
        <dbReference type="SAM" id="MobiDB-lite"/>
    </source>
</evidence>
<comment type="caution">
    <text evidence="5">The sequence shown here is derived from an EMBL/GenBank/DDBJ whole genome shotgun (WGS) entry which is preliminary data.</text>
</comment>
<dbReference type="RefSeq" id="WP_216780657.1">
    <property type="nucleotide sequence ID" value="NZ_JAGXBR010000027.1"/>
</dbReference>
<evidence type="ECO:0000256" key="3">
    <source>
        <dbReference type="SAM" id="Phobius"/>
    </source>
</evidence>
<reference evidence="5" key="1">
    <citation type="submission" date="2023-08" db="EMBL/GenBank/DDBJ databases">
        <authorList>
            <person name="Page C.A."/>
            <person name="Perez-Diaz I.M."/>
        </authorList>
    </citation>
    <scope>NUCLEOTIDE SEQUENCE</scope>
    <source>
        <strain evidence="5">7.8.46</strain>
    </source>
</reference>
<feature type="compositionally biased region" description="Low complexity" evidence="2">
    <location>
        <begin position="251"/>
        <end position="260"/>
    </location>
</feature>
<evidence type="ECO:0000259" key="4">
    <source>
        <dbReference type="Pfam" id="PF07523"/>
    </source>
</evidence>
<feature type="compositionally biased region" description="Polar residues" evidence="2">
    <location>
        <begin position="127"/>
        <end position="180"/>
    </location>
</feature>
<feature type="transmembrane region" description="Helical" evidence="3">
    <location>
        <begin position="1571"/>
        <end position="1592"/>
    </location>
</feature>
<proteinExistence type="predicted"/>
<keyword evidence="3" id="KW-1133">Transmembrane helix</keyword>
<evidence type="ECO:0000313" key="5">
    <source>
        <dbReference type="EMBL" id="MDT6990633.1"/>
    </source>
</evidence>
<organism evidence="5 6">
    <name type="scientific">Lactiplantibacillus pentosus</name>
    <name type="common">Lactobacillus pentosus</name>
    <dbReference type="NCBI Taxonomy" id="1589"/>
    <lineage>
        <taxon>Bacteria</taxon>
        <taxon>Bacillati</taxon>
        <taxon>Bacillota</taxon>
        <taxon>Bacilli</taxon>
        <taxon>Lactobacillales</taxon>
        <taxon>Lactobacillaceae</taxon>
        <taxon>Lactiplantibacillus</taxon>
    </lineage>
</organism>
<feature type="compositionally biased region" description="Basic and acidic residues" evidence="2">
    <location>
        <begin position="1434"/>
        <end position="1446"/>
    </location>
</feature>
<feature type="compositionally biased region" description="Polar residues" evidence="2">
    <location>
        <begin position="1548"/>
        <end position="1566"/>
    </location>
</feature>
<keyword evidence="1" id="KW-0732">Signal</keyword>
<sequence length="1600" mass="168398">MRHVQTEKQYYKMYKKGRFWVFAGITVATIGISPIIGRADQENKVSTQSTTSAAMTNQASVATGKTVVLNKQNEQGASQAQTDETSTKGESTSSAENQQTENITDSSCNTSGSATGRVAMKTDTSLTNDNAHAQSNATDTQMPGTSTANQSTTQPTSSRAQASIANPANDTQQATVNGKQTTVATTETKADTTTTTDEKNITTANTEPDAASPTTSTDSVVNPAATAKTTAASADASSTTNTTDATINAATTLTESEAATNQTRTNTESTVQDDSSIVPTAAKMSRAVLRSVQPATVTSSGTIGTSAWTMTDDGVLTIGAGDWSNADVGSLVGNFGKQLTQVVIDGKVNAGDDLSWLFFSTSNLKTIQGFENLDTSKVTDFSHMFTNTAISDFSGIANWDVSAGTGFNSMFANNKSLQTIDLSHWQLNQTKPVNLFMMFNSDTALTTIDLSAWDTRMVTNIGGMFAGAASGTMQLKSVDLHGWQLPNVTSMGSMFIYDDQLTHVDLSGWQTSAKLTDMNYMFQGTSKLTTLDLSALDMRSATMTKMLINQDNRQNSVPFNLQQLTLGATSKLTGSMLPAISTGTGYSGYWVNQADATQRYDSAGLMALYNGTTNPTATTTWVWETAPSQSELTAADVTGLIAGPNTTWKLADSVATLKDVTGADISANVDELVKVLSVNGDTAVTTVDAQTAGTYQVALQYIDGYGVKHEATSTIVIAPNQTKLVGRAVTIKMGPHAAYQLSDLIDETQSLNAAGQQLSAAEIDRITVSGLDMSQPGTQQVTLAFTDDTGQRHTTEVPVTMIASQATLAIQDSMIGIGPNQTGWDFHDYLTHVTDFDGQMIAPEQWNALNIVADKQPDLKTPGTQRITLTYTDALDNVHTVTTTVNVVASAATLNSQPEVIVFADKAAQVSAKTLVTELTDVTGTALTDTSAVTMQGFDAKTSGPQTVTLTYTDAYGNVLTTQSVVTVDFATISGKNTMLIAGPTATWNYIDNIEALTDSNGQTIDAQQAKLSYDQPNLTSAMVGVPQSITLTYTDDLGQIQQVTVVVTTQASKAGITAKADQVIWPHEVINLKATDLVANVQDATGQPLTNLAASQLTMSPITADRAGAQLVTLTFMDEVGNLKTAQLKVTVDQATITTQPTTVIAGPTATWQYLAAIQQVSDGMGQSIEATNANIQLLNHPDLSTAKIGQPQTVQFRYLDSLGQQHIGQFDVTTVASQAVLVGQPVSLIAGPQTSWQLANSIDGAHSLAANGQALTAAQLKQVTTDSLPDLSKPGTYQLTLRYLDEAGNLVTGQTIVTVAASQAAIQVRDSQLTVGTAWQAADNLVQVVDATGHALALTDLTVTGKVDTQTAGRYQITYAYTDAVGNAISETALITVVAPPVDPDENGNGDEVKPDEPDSDGGQTKPDDNNPDQPQPDNSEDNTKTGTGDTDSSKPDNDTDSTKPDMGTTNPGGNDQETSTQPDVIPDDQSTNETTQPETNHHGQASASRPGRSRPTATVRPAKTTQHHSNGGGTAKTLVRSAKADAIAQNATANVTSTNSTQSAKSSATEATNRHGQLPQTSEANASASVGAVVLGLVGLLGLSGLAAWRRHFEHED</sequence>
<feature type="compositionally biased region" description="Polar residues" evidence="2">
    <location>
        <begin position="74"/>
        <end position="114"/>
    </location>
</feature>
<feature type="compositionally biased region" description="Polar residues" evidence="2">
    <location>
        <begin position="1450"/>
        <end position="1490"/>
    </location>
</feature>
<dbReference type="InterPro" id="IPR022038">
    <property type="entry name" value="Ig-like_bact"/>
</dbReference>
<dbReference type="Proteomes" id="UP001267003">
    <property type="component" value="Unassembled WGS sequence"/>
</dbReference>
<feature type="compositionally biased region" description="Low complexity" evidence="2">
    <location>
        <begin position="1531"/>
        <end position="1547"/>
    </location>
</feature>
<accession>A0AAW8VZD8</accession>
<protein>
    <submittedName>
        <fullName evidence="5">BspA family leucine-rich repeat surface protein</fullName>
    </submittedName>
</protein>
<feature type="region of interest" description="Disordered" evidence="2">
    <location>
        <begin position="251"/>
        <end position="275"/>
    </location>
</feature>
<dbReference type="EMBL" id="JAVLAQ010000001">
    <property type="protein sequence ID" value="MDT6990633.1"/>
    <property type="molecule type" value="Genomic_DNA"/>
</dbReference>
<feature type="domain" description="Ig-like" evidence="4">
    <location>
        <begin position="1308"/>
        <end position="1365"/>
    </location>
</feature>
<dbReference type="InterPro" id="IPR005046">
    <property type="entry name" value="DUF285"/>
</dbReference>
<name>A0AAW8VZD8_LACPE</name>
<feature type="compositionally biased region" description="Polar residues" evidence="2">
    <location>
        <begin position="261"/>
        <end position="275"/>
    </location>
</feature>
<dbReference type="Pfam" id="PF19258">
    <property type="entry name" value="KxYKxGKxW_sig"/>
    <property type="match status" value="1"/>
</dbReference>
<feature type="transmembrane region" description="Helical" evidence="3">
    <location>
        <begin position="20"/>
        <end position="37"/>
    </location>
</feature>
<dbReference type="Pfam" id="PF03382">
    <property type="entry name" value="DUF285"/>
    <property type="match status" value="2"/>
</dbReference>